<evidence type="ECO:0008006" key="4">
    <source>
        <dbReference type="Google" id="ProtNLM"/>
    </source>
</evidence>
<protein>
    <recommendedName>
        <fullName evidence="4">HTH psq-type domain-containing protein</fullName>
    </recommendedName>
</protein>
<organism evidence="2 3">
    <name type="scientific">Periplaneta americana</name>
    <name type="common">American cockroach</name>
    <name type="synonym">Blatta americana</name>
    <dbReference type="NCBI Taxonomy" id="6978"/>
    <lineage>
        <taxon>Eukaryota</taxon>
        <taxon>Metazoa</taxon>
        <taxon>Ecdysozoa</taxon>
        <taxon>Arthropoda</taxon>
        <taxon>Hexapoda</taxon>
        <taxon>Insecta</taxon>
        <taxon>Pterygota</taxon>
        <taxon>Neoptera</taxon>
        <taxon>Polyneoptera</taxon>
        <taxon>Dictyoptera</taxon>
        <taxon>Blattodea</taxon>
        <taxon>Blattoidea</taxon>
        <taxon>Blattidae</taxon>
        <taxon>Blattinae</taxon>
        <taxon>Periplaneta</taxon>
    </lineage>
</organism>
<dbReference type="Gene3D" id="1.10.10.60">
    <property type="entry name" value="Homeodomain-like"/>
    <property type="match status" value="1"/>
</dbReference>
<gene>
    <name evidence="2" type="ORF">ANN_03919</name>
</gene>
<accession>A0ABQ8T754</accession>
<comment type="subcellular location">
    <subcellularLocation>
        <location evidence="1">Nucleus</location>
    </subcellularLocation>
</comment>
<dbReference type="Proteomes" id="UP001148838">
    <property type="component" value="Unassembled WGS sequence"/>
</dbReference>
<evidence type="ECO:0000313" key="2">
    <source>
        <dbReference type="EMBL" id="KAJ4442333.1"/>
    </source>
</evidence>
<reference evidence="2 3" key="1">
    <citation type="journal article" date="2022" name="Allergy">
        <title>Genome assembly and annotation of Periplaneta americana reveal a comprehensive cockroach allergen profile.</title>
        <authorList>
            <person name="Wang L."/>
            <person name="Xiong Q."/>
            <person name="Saelim N."/>
            <person name="Wang L."/>
            <person name="Nong W."/>
            <person name="Wan A.T."/>
            <person name="Shi M."/>
            <person name="Liu X."/>
            <person name="Cao Q."/>
            <person name="Hui J.H.L."/>
            <person name="Sookrung N."/>
            <person name="Leung T.F."/>
            <person name="Tungtrongchitr A."/>
            <person name="Tsui S.K.W."/>
        </authorList>
    </citation>
    <scope>NUCLEOTIDE SEQUENCE [LARGE SCALE GENOMIC DNA]</scope>
    <source>
        <strain evidence="2">PWHHKU_190912</strain>
    </source>
</reference>
<sequence length="130" mass="14931">MVRTYKRKTNRQEWSEESMAAVIKEVQEGGAFKTAAKTHQVPVITLKRRVKGINKKATGLKKVLGRPQTLNKEFEDELVQYLLDMEVRFYGLTKKDVCKLAFELAVKNDVPHQFNIGKGHAGNDWFTSFM</sequence>
<dbReference type="SUPFAM" id="SSF46689">
    <property type="entry name" value="Homeodomain-like"/>
    <property type="match status" value="1"/>
</dbReference>
<dbReference type="EMBL" id="JAJSOF020000013">
    <property type="protein sequence ID" value="KAJ4442333.1"/>
    <property type="molecule type" value="Genomic_DNA"/>
</dbReference>
<evidence type="ECO:0000256" key="1">
    <source>
        <dbReference type="ARBA" id="ARBA00004123"/>
    </source>
</evidence>
<name>A0ABQ8T754_PERAM</name>
<keyword evidence="3" id="KW-1185">Reference proteome</keyword>
<proteinExistence type="predicted"/>
<dbReference type="InterPro" id="IPR009057">
    <property type="entry name" value="Homeodomain-like_sf"/>
</dbReference>
<evidence type="ECO:0000313" key="3">
    <source>
        <dbReference type="Proteomes" id="UP001148838"/>
    </source>
</evidence>
<comment type="caution">
    <text evidence="2">The sequence shown here is derived from an EMBL/GenBank/DDBJ whole genome shotgun (WGS) entry which is preliminary data.</text>
</comment>